<comment type="caution">
    <text evidence="1">The sequence shown here is derived from an EMBL/GenBank/DDBJ whole genome shotgun (WGS) entry which is preliminary data.</text>
</comment>
<protein>
    <submittedName>
        <fullName evidence="1">Uncharacterized protein</fullName>
    </submittedName>
</protein>
<organism evidence="1 2">
    <name type="scientific">Lusitaniella coriacea LEGE 07157</name>
    <dbReference type="NCBI Taxonomy" id="945747"/>
    <lineage>
        <taxon>Bacteria</taxon>
        <taxon>Bacillati</taxon>
        <taxon>Cyanobacteriota</taxon>
        <taxon>Cyanophyceae</taxon>
        <taxon>Spirulinales</taxon>
        <taxon>Lusitaniellaceae</taxon>
        <taxon>Lusitaniella</taxon>
    </lineage>
</organism>
<dbReference type="AlphaFoldDB" id="A0A8J7DY40"/>
<evidence type="ECO:0000313" key="2">
    <source>
        <dbReference type="Proteomes" id="UP000654482"/>
    </source>
</evidence>
<dbReference type="EMBL" id="JADEWZ010000027">
    <property type="protein sequence ID" value="MBE9117579.1"/>
    <property type="molecule type" value="Genomic_DNA"/>
</dbReference>
<sequence>MTQENFQGNPNQATESQVKEIVLHLQQQDIFVVNSRRRNGLIIYKRYHAEFAGPGAVVGSLFDLKATHVVPVGDLSLLVPETLKEREKAYLLRRQWVRLIQQITDNPDATQRAKLILNQFENWFDAQTAAQLPDEAFALLVGVFPRTIHQVRSHDHRLL</sequence>
<name>A0A8J7DY40_9CYAN</name>
<accession>A0A8J7DY40</accession>
<reference evidence="1" key="1">
    <citation type="submission" date="2020-10" db="EMBL/GenBank/DDBJ databases">
        <authorList>
            <person name="Castelo-Branco R."/>
            <person name="Eusebio N."/>
            <person name="Adriana R."/>
            <person name="Vieira A."/>
            <person name="Brugerolle De Fraissinette N."/>
            <person name="Rezende De Castro R."/>
            <person name="Schneider M.P."/>
            <person name="Vasconcelos V."/>
            <person name="Leao P.N."/>
        </authorList>
    </citation>
    <scope>NUCLEOTIDE SEQUENCE</scope>
    <source>
        <strain evidence="1">LEGE 07157</strain>
    </source>
</reference>
<evidence type="ECO:0000313" key="1">
    <source>
        <dbReference type="EMBL" id="MBE9117579.1"/>
    </source>
</evidence>
<gene>
    <name evidence="1" type="ORF">IQ249_16905</name>
</gene>
<keyword evidence="2" id="KW-1185">Reference proteome</keyword>
<dbReference type="RefSeq" id="WP_194030669.1">
    <property type="nucleotide sequence ID" value="NZ_JADEWZ010000027.1"/>
</dbReference>
<proteinExistence type="predicted"/>
<dbReference type="Proteomes" id="UP000654482">
    <property type="component" value="Unassembled WGS sequence"/>
</dbReference>